<feature type="active site" evidence="4">
    <location>
        <position position="20"/>
    </location>
</feature>
<evidence type="ECO:0000256" key="4">
    <source>
        <dbReference type="PROSITE-ProRule" id="PRU00520"/>
    </source>
</evidence>
<keyword evidence="4 5" id="KW-0378">Hydrolase</keyword>
<dbReference type="Pfam" id="PF00708">
    <property type="entry name" value="Acylphosphatase"/>
    <property type="match status" value="1"/>
</dbReference>
<dbReference type="SUPFAM" id="SSF54975">
    <property type="entry name" value="Acylphosphatase/BLUF domain-like"/>
    <property type="match status" value="1"/>
</dbReference>
<dbReference type="PROSITE" id="PS00150">
    <property type="entry name" value="ACYLPHOSPHATASE_1"/>
    <property type="match status" value="1"/>
</dbReference>
<dbReference type="RefSeq" id="WP_123291076.1">
    <property type="nucleotide sequence ID" value="NZ_RJVA01000014.1"/>
</dbReference>
<gene>
    <name evidence="8" type="ORF">EDC27_2622</name>
</gene>
<dbReference type="Gene3D" id="3.30.70.100">
    <property type="match status" value="1"/>
</dbReference>
<dbReference type="AlphaFoldDB" id="A0A3N1UHJ0"/>
<dbReference type="InterPro" id="IPR036046">
    <property type="entry name" value="Acylphosphatase-like_dom_sf"/>
</dbReference>
<evidence type="ECO:0000256" key="1">
    <source>
        <dbReference type="ARBA" id="ARBA00005614"/>
    </source>
</evidence>
<keyword evidence="9" id="KW-1185">Reference proteome</keyword>
<dbReference type="InterPro" id="IPR017968">
    <property type="entry name" value="Acylphosphatase_CS"/>
</dbReference>
<evidence type="ECO:0000256" key="6">
    <source>
        <dbReference type="RuleBase" id="RU004168"/>
    </source>
</evidence>
<evidence type="ECO:0000256" key="2">
    <source>
        <dbReference type="ARBA" id="ARBA00012150"/>
    </source>
</evidence>
<dbReference type="NCBIfam" id="NF011016">
    <property type="entry name" value="PRK14444.1"/>
    <property type="match status" value="1"/>
</dbReference>
<dbReference type="PANTHER" id="PTHR47268:SF4">
    <property type="entry name" value="ACYLPHOSPHATASE"/>
    <property type="match status" value="1"/>
</dbReference>
<dbReference type="PANTHER" id="PTHR47268">
    <property type="entry name" value="ACYLPHOSPHATASE"/>
    <property type="match status" value="1"/>
</dbReference>
<evidence type="ECO:0000313" key="9">
    <source>
        <dbReference type="Proteomes" id="UP000276223"/>
    </source>
</evidence>
<proteinExistence type="inferred from homology"/>
<reference evidence="8 9" key="1">
    <citation type="submission" date="2018-11" db="EMBL/GenBank/DDBJ databases">
        <title>Genomic Encyclopedia of Type Strains, Phase IV (KMG-IV): sequencing the most valuable type-strain genomes for metagenomic binning, comparative biology and taxonomic classification.</title>
        <authorList>
            <person name="Goeker M."/>
        </authorList>
    </citation>
    <scope>NUCLEOTIDE SEQUENCE [LARGE SCALE GENOMIC DNA]</scope>
    <source>
        <strain evidence="8 9">DSM 22027</strain>
    </source>
</reference>
<comment type="similarity">
    <text evidence="1 6">Belongs to the acylphosphatase family.</text>
</comment>
<feature type="domain" description="Acylphosphatase-like" evidence="7">
    <location>
        <begin position="5"/>
        <end position="92"/>
    </location>
</feature>
<dbReference type="PRINTS" id="PR00112">
    <property type="entry name" value="ACYLPHPHTASE"/>
</dbReference>
<organism evidence="8 9">
    <name type="scientific">Desulfosoma caldarium</name>
    <dbReference type="NCBI Taxonomy" id="610254"/>
    <lineage>
        <taxon>Bacteria</taxon>
        <taxon>Pseudomonadati</taxon>
        <taxon>Thermodesulfobacteriota</taxon>
        <taxon>Syntrophobacteria</taxon>
        <taxon>Syntrophobacterales</taxon>
        <taxon>Syntrophobacteraceae</taxon>
        <taxon>Desulfosoma</taxon>
    </lineage>
</organism>
<dbReference type="GO" id="GO:0003998">
    <property type="term" value="F:acylphosphatase activity"/>
    <property type="evidence" value="ECO:0007669"/>
    <property type="project" value="UniProtKB-EC"/>
</dbReference>
<dbReference type="InterPro" id="IPR001792">
    <property type="entry name" value="Acylphosphatase-like_dom"/>
</dbReference>
<name>A0A3N1UHJ0_9BACT</name>
<evidence type="ECO:0000259" key="7">
    <source>
        <dbReference type="PROSITE" id="PS51160"/>
    </source>
</evidence>
<evidence type="ECO:0000256" key="3">
    <source>
        <dbReference type="ARBA" id="ARBA00047645"/>
    </source>
</evidence>
<dbReference type="PROSITE" id="PS00151">
    <property type="entry name" value="ACYLPHOSPHATASE_2"/>
    <property type="match status" value="1"/>
</dbReference>
<comment type="catalytic activity">
    <reaction evidence="3 4 5">
        <text>an acyl phosphate + H2O = a carboxylate + phosphate + H(+)</text>
        <dbReference type="Rhea" id="RHEA:14965"/>
        <dbReference type="ChEBI" id="CHEBI:15377"/>
        <dbReference type="ChEBI" id="CHEBI:15378"/>
        <dbReference type="ChEBI" id="CHEBI:29067"/>
        <dbReference type="ChEBI" id="CHEBI:43474"/>
        <dbReference type="ChEBI" id="CHEBI:59918"/>
        <dbReference type="EC" id="3.6.1.7"/>
    </reaction>
</comment>
<dbReference type="Proteomes" id="UP000276223">
    <property type="component" value="Unassembled WGS sequence"/>
</dbReference>
<feature type="active site" evidence="4">
    <location>
        <position position="38"/>
    </location>
</feature>
<dbReference type="EC" id="3.6.1.7" evidence="2 4"/>
<evidence type="ECO:0000313" key="8">
    <source>
        <dbReference type="EMBL" id="ROQ90732.1"/>
    </source>
</evidence>
<dbReference type="EMBL" id="RJVA01000014">
    <property type="protein sequence ID" value="ROQ90732.1"/>
    <property type="molecule type" value="Genomic_DNA"/>
</dbReference>
<evidence type="ECO:0000256" key="5">
    <source>
        <dbReference type="RuleBase" id="RU000553"/>
    </source>
</evidence>
<protein>
    <recommendedName>
        <fullName evidence="2 4">Acylphosphatase</fullName>
        <ecNumber evidence="2 4">3.6.1.7</ecNumber>
    </recommendedName>
</protein>
<sequence>MEKKRVHVWISGRVQGVFFRAYTQEAARNHGVTGWVRNVPDGRVEAVFEGDASAVEAMVQWCHRGSPLSRVDGVEVHEEPYQGEFADFGVRSWR</sequence>
<comment type="caution">
    <text evidence="8">The sequence shown here is derived from an EMBL/GenBank/DDBJ whole genome shotgun (WGS) entry which is preliminary data.</text>
</comment>
<dbReference type="PROSITE" id="PS51160">
    <property type="entry name" value="ACYLPHOSPHATASE_3"/>
    <property type="match status" value="1"/>
</dbReference>
<dbReference type="InterPro" id="IPR020456">
    <property type="entry name" value="Acylphosphatase"/>
</dbReference>
<accession>A0A3N1UHJ0</accession>
<dbReference type="OrthoDB" id="5295388at2"/>